<evidence type="ECO:0000256" key="4">
    <source>
        <dbReference type="ARBA" id="ARBA00009265"/>
    </source>
</evidence>
<evidence type="ECO:0000256" key="5">
    <source>
        <dbReference type="ARBA" id="ARBA00022692"/>
    </source>
</evidence>
<evidence type="ECO:0000256" key="7">
    <source>
        <dbReference type="ARBA" id="ARBA00022989"/>
    </source>
</evidence>
<feature type="compositionally biased region" description="Basic and acidic residues" evidence="10">
    <location>
        <begin position="306"/>
        <end position="373"/>
    </location>
</feature>
<evidence type="ECO:0000256" key="11">
    <source>
        <dbReference type="SAM" id="Phobius"/>
    </source>
</evidence>
<dbReference type="InterPro" id="IPR013633">
    <property type="entry name" value="NRDE-2"/>
</dbReference>
<accession>K1W7F6</accession>
<keyword evidence="8 11" id="KW-0472">Membrane</keyword>
<feature type="compositionally biased region" description="Basic and acidic residues" evidence="10">
    <location>
        <begin position="29"/>
        <end position="42"/>
    </location>
</feature>
<reference evidence="12 13" key="1">
    <citation type="journal article" date="2012" name="Eukaryot. Cell">
        <title>Genome sequence of the Trichosporon asahii environmental strain CBS 8904.</title>
        <authorList>
            <person name="Yang R.Y."/>
            <person name="Li H.T."/>
            <person name="Zhu H."/>
            <person name="Zhou G.P."/>
            <person name="Wang M."/>
            <person name="Wang L."/>
        </authorList>
    </citation>
    <scope>NUCLEOTIDE SEQUENCE [LARGE SCALE GENOMIC DNA]</scope>
    <source>
        <strain evidence="12 13">CBS 8904</strain>
    </source>
</reference>
<feature type="compositionally biased region" description="Basic residues" evidence="10">
    <location>
        <begin position="1"/>
        <end position="28"/>
    </location>
</feature>
<evidence type="ECO:0000256" key="6">
    <source>
        <dbReference type="ARBA" id="ARBA00022737"/>
    </source>
</evidence>
<dbReference type="Proteomes" id="UP000006757">
    <property type="component" value="Unassembled WGS sequence"/>
</dbReference>
<comment type="caution">
    <text evidence="12">The sequence shown here is derived from an EMBL/GenBank/DDBJ whole genome shotgun (WGS) entry which is preliminary data.</text>
</comment>
<keyword evidence="6" id="KW-0677">Repeat</keyword>
<dbReference type="OrthoDB" id="297219at2759"/>
<dbReference type="SMART" id="SM00386">
    <property type="entry name" value="HAT"/>
    <property type="match status" value="5"/>
</dbReference>
<sequence>MQKMVGHKAKMMHARRHAEKVQMKKKLKAHDERNVKQKDDGAVKEGALPAYLLDREGQKDAKALSSAIKDRRKDRAAKYSVPLPKVRGIAEEEMFKVIKTGKHKGKSWKRMVNKHTFVGEGFTRKPVKLERFIRPMALPELKTTFQLPILGVKKNPQSPMYTSLGVLTKGTIIEVNVSELGMVTTGGKVVWSNKANNAGLQQLATVKEGLQLTPSRDPPPNLHLQTSATTTAQAGISALHQPRYHEHERPTDVVLVVPGVAGAHGGTFEGSVILLIPGHRPRRASEVERQKTISAALRRARPRRDRSRDRAKDGHRTKDRDRDRLRESNIDRRRDDGDRKRDRDRDRERDRNHERDRDREHRRDRHSKREDRQRHHNHSKSPREDDDEKRKEKEDRRRRDRERAEELVNAASKTESIKMEDDGMPWYEARTTARPAPAPLPSKAFFLDTVGDRDVARWNLTSSESTPRYRRDAGRYSAKPLEGSASRHLGRILLRPSNEESEPLGDYTLIHRRKAILPSTDLPDYRVILHEKEESEDELEGVLGQVTTLQDSLKVKRVEFERHLSQYPEDVKEWIKYSTLHLQEQPSSVRKTGDDQAAQPTTRANAEVTLSLLERALNSHRANFRSTELHTAFLHAAEAFWPPDKVTQRWKNVISQLSGQAPEDEMIRLYLGYIDWREGQGLGSSGNDGGIDEVVSVYIEVLDRLRSTSDAGYNERAMGAFQALMEITFFKPDHLRAPAPPFDRELWFMGVLQEFEDFWDSEIPRIGEAGGKGWKEMHASLEEASIPRSTAPDFSSSVINPHERWLEAERHAETALFLPGRARDLDAADDDPFHVILFEDVAPFLFPVQSPMARLQLIFAFLNFLGLPFTPPDVPTTSPASTDPQLRWTIAKNEGLRAAFWPPRPSVKRVAWQTVGGEPMEAEVPRAMSSPFGCPVKAWMSSRDSLFAGSHWFRDINALDLAHVDIELTRNVLNLLRPLVPDPSFVLNLFAFEAALSPKTDNLALWDGYARLERQRGKVAAARQVYVTAIQSAMARMQDSNDENLELDEAELWASWAEMEWEEGNDERCLEVLVMAAGMQRQAIVLKTRQSPSKLFLGSLFSYYTDGIEAVRDSLSMLIDQLPEDHPQGEEMLQLLVKIVHFHATRHSTPASLARGILESAIAKYPNNTEFLSLYLWGEASGRVYGRIQRLVSDLTGENKGIVAMLWSVWSEAIGSARTFWDPRGGGAERVRRALDRSVNTMSGKRSAVLWTLYIEFEIMMGRPSSAKALCYRAIAAVGGCKDLTGENKGIVAMLWSVWSEAIGSARTFWDPRGGGAERVRRALDRSVNTMSGKRSAVLWTLYIEFEIMMGRPSSAKALCYRAIAAVGGCKALRPHFTPRELGSIAESMYERGIRIRVGTENFWVDEEEAEGEGSEEDEPAPIADYEYGMLRTIEADEEAAPALSGNIGGAATPTPRTSEPVVLVPGTAARDVEEGGIAGILKASSHPLALLCLYFFRSAAIAVYVLCGLFTDNYVLSIVVVVVLLSLDFWNTRNVAGRTLVGLRYWNEVDEEGESAWVFESRDPQSRPPNPIDAKMFWIALYAYPVGWTALLIVSFLKFNVS</sequence>
<feature type="region of interest" description="Disordered" evidence="10">
    <location>
        <begin position="281"/>
        <end position="413"/>
    </location>
</feature>
<dbReference type="Gene3D" id="1.25.40.10">
    <property type="entry name" value="Tetratricopeptide repeat domain"/>
    <property type="match status" value="1"/>
</dbReference>
<dbReference type="EMBL" id="AMBO01000407">
    <property type="protein sequence ID" value="EKC97598.1"/>
    <property type="molecule type" value="Genomic_DNA"/>
</dbReference>
<dbReference type="PANTHER" id="PTHR13471:SF0">
    <property type="entry name" value="NUCLEAR EXOSOME REGULATOR NRDE2"/>
    <property type="match status" value="1"/>
</dbReference>
<proteinExistence type="inferred from homology"/>
<name>K1W7F6_TRIAC</name>
<feature type="region of interest" description="Disordered" evidence="10">
    <location>
        <begin position="1"/>
        <end position="42"/>
    </location>
</feature>
<comment type="similarity">
    <text evidence="4">Belongs to the NRDE2 family.</text>
</comment>
<dbReference type="FunCoup" id="K1W7F6">
    <property type="interactions" value="221"/>
</dbReference>
<dbReference type="InterPro" id="IPR011990">
    <property type="entry name" value="TPR-like_helical_dom_sf"/>
</dbReference>
<keyword evidence="13" id="KW-1185">Reference proteome</keyword>
<dbReference type="PANTHER" id="PTHR13471">
    <property type="entry name" value="TETRATRICOPEPTIDE-LIKE HELICAL"/>
    <property type="match status" value="1"/>
</dbReference>
<dbReference type="GO" id="GO:0071013">
    <property type="term" value="C:catalytic step 2 spliceosome"/>
    <property type="evidence" value="ECO:0007669"/>
    <property type="project" value="TreeGrafter"/>
</dbReference>
<dbReference type="Pfam" id="PF08424">
    <property type="entry name" value="NRDE-2"/>
    <property type="match status" value="1"/>
</dbReference>
<keyword evidence="7 11" id="KW-1133">Transmembrane helix</keyword>
<dbReference type="InterPro" id="IPR008564">
    <property type="entry name" value="TVP23-like"/>
</dbReference>
<dbReference type="Pfam" id="PF05832">
    <property type="entry name" value="DUF846"/>
    <property type="match status" value="1"/>
</dbReference>
<comment type="subcellular location">
    <subcellularLocation>
        <location evidence="2">Membrane</location>
        <topology evidence="2">Multi-pass membrane protein</topology>
    </subcellularLocation>
    <subcellularLocation>
        <location evidence="1">Nucleus</location>
    </subcellularLocation>
</comment>
<gene>
    <name evidence="12" type="ORF">A1Q2_08136</name>
</gene>
<dbReference type="Pfam" id="PF01201">
    <property type="entry name" value="Ribosomal_S8e"/>
    <property type="match status" value="1"/>
</dbReference>
<evidence type="ECO:0000256" key="3">
    <source>
        <dbReference type="ARBA" id="ARBA00005467"/>
    </source>
</evidence>
<dbReference type="HOGENOM" id="CLU_248768_0_0_1"/>
<evidence type="ECO:0000256" key="1">
    <source>
        <dbReference type="ARBA" id="ARBA00004123"/>
    </source>
</evidence>
<comment type="similarity">
    <text evidence="3">Belongs to the TVP23 family.</text>
</comment>
<dbReference type="InterPro" id="IPR003107">
    <property type="entry name" value="HAT"/>
</dbReference>
<dbReference type="SUPFAM" id="SSF48452">
    <property type="entry name" value="TPR-like"/>
    <property type="match status" value="2"/>
</dbReference>
<organism evidence="12 13">
    <name type="scientific">Trichosporon asahii var. asahii (strain CBS 8904)</name>
    <name type="common">Yeast</name>
    <dbReference type="NCBI Taxonomy" id="1220162"/>
    <lineage>
        <taxon>Eukaryota</taxon>
        <taxon>Fungi</taxon>
        <taxon>Dikarya</taxon>
        <taxon>Basidiomycota</taxon>
        <taxon>Agaricomycotina</taxon>
        <taxon>Tremellomycetes</taxon>
        <taxon>Trichosporonales</taxon>
        <taxon>Trichosporonaceae</taxon>
        <taxon>Trichosporon</taxon>
    </lineage>
</organism>
<evidence type="ECO:0000313" key="13">
    <source>
        <dbReference type="Proteomes" id="UP000006757"/>
    </source>
</evidence>
<dbReference type="Gene3D" id="2.40.10.310">
    <property type="match status" value="1"/>
</dbReference>
<dbReference type="GO" id="GO:0006396">
    <property type="term" value="P:RNA processing"/>
    <property type="evidence" value="ECO:0007669"/>
    <property type="project" value="InterPro"/>
</dbReference>
<keyword evidence="5 11" id="KW-0812">Transmembrane</keyword>
<dbReference type="GO" id="GO:0016020">
    <property type="term" value="C:membrane"/>
    <property type="evidence" value="ECO:0007669"/>
    <property type="project" value="UniProtKB-SubCell"/>
</dbReference>
<evidence type="ECO:0000256" key="8">
    <source>
        <dbReference type="ARBA" id="ARBA00023136"/>
    </source>
</evidence>
<evidence type="ECO:0000313" key="12">
    <source>
        <dbReference type="EMBL" id="EKC97598.1"/>
    </source>
</evidence>
<feature type="compositionally biased region" description="Basic and acidic residues" evidence="10">
    <location>
        <begin position="388"/>
        <end position="406"/>
    </location>
</feature>
<protein>
    <submittedName>
        <fullName evidence="12">Uncharacterized protein</fullName>
    </submittedName>
</protein>
<dbReference type="eggNOG" id="KOG1972">
    <property type="taxonomic scope" value="Eukaryota"/>
</dbReference>
<keyword evidence="9" id="KW-0539">Nucleus</keyword>
<dbReference type="GO" id="GO:0031048">
    <property type="term" value="P:regulatory ncRNA-mediated heterochromatin formation"/>
    <property type="evidence" value="ECO:0007669"/>
    <property type="project" value="TreeGrafter"/>
</dbReference>
<dbReference type="eggNOG" id="KOG3195">
    <property type="taxonomic scope" value="Eukaryota"/>
</dbReference>
<evidence type="ECO:0000256" key="10">
    <source>
        <dbReference type="SAM" id="MobiDB-lite"/>
    </source>
</evidence>
<feature type="transmembrane region" description="Helical" evidence="11">
    <location>
        <begin position="1577"/>
        <end position="1598"/>
    </location>
</feature>
<dbReference type="STRING" id="1220162.K1W7F6"/>
<evidence type="ECO:0000256" key="2">
    <source>
        <dbReference type="ARBA" id="ARBA00004141"/>
    </source>
</evidence>
<evidence type="ECO:0000256" key="9">
    <source>
        <dbReference type="ARBA" id="ARBA00023242"/>
    </source>
</evidence>
<dbReference type="InParanoid" id="K1W7F6"/>
<dbReference type="GO" id="GO:1902369">
    <property type="term" value="P:negative regulation of RNA catabolic process"/>
    <property type="evidence" value="ECO:0007669"/>
    <property type="project" value="TreeGrafter"/>
</dbReference>
<dbReference type="InterPro" id="IPR022309">
    <property type="entry name" value="Ribosomal_Se8/biogenesis_NSA2"/>
</dbReference>
<dbReference type="eggNOG" id="KOG3163">
    <property type="taxonomic scope" value="Eukaryota"/>
</dbReference>